<gene>
    <name evidence="2" type="ORF">CO661_27255</name>
</gene>
<sequence>MARYDARLRGIGKAHACSAFAGHDFEGRNIMKTPWKFLAQLASRRRSASVQENFIAPDTDPEVIESETENKSPLPFDKPTQASGTPDHDSAVDRGSMLSDQLESDPNLLQEMNLTADIQEPGTPARSETKQSDAAGKRLEPQSQTSANSQKKPEIRRRERSKNARAEGVAQSAVATNEAETVQTSSSGDTFFNEVAILDEEIKELRRLLAQKLYLQNAQLKKMLERFDAS</sequence>
<dbReference type="AlphaFoldDB" id="A0A2A6LQB0"/>
<feature type="region of interest" description="Disordered" evidence="1">
    <location>
        <begin position="48"/>
        <end position="97"/>
    </location>
</feature>
<organism evidence="2 3">
    <name type="scientific">Rhizobium fredii</name>
    <name type="common">Sinorhizobium fredii</name>
    <dbReference type="NCBI Taxonomy" id="380"/>
    <lineage>
        <taxon>Bacteria</taxon>
        <taxon>Pseudomonadati</taxon>
        <taxon>Pseudomonadota</taxon>
        <taxon>Alphaproteobacteria</taxon>
        <taxon>Hyphomicrobiales</taxon>
        <taxon>Rhizobiaceae</taxon>
        <taxon>Sinorhizobium/Ensifer group</taxon>
        <taxon>Sinorhizobium</taxon>
    </lineage>
</organism>
<reference evidence="2 3" key="1">
    <citation type="submission" date="2017-09" db="EMBL/GenBank/DDBJ databases">
        <title>Comparative genomics of rhizobia isolated from Phaseolus vulgaris in China.</title>
        <authorList>
            <person name="Tong W."/>
        </authorList>
    </citation>
    <scope>NUCLEOTIDE SEQUENCE [LARGE SCALE GENOMIC DNA]</scope>
    <source>
        <strain evidence="2 3">PCH1</strain>
    </source>
</reference>
<feature type="compositionally biased region" description="Polar residues" evidence="1">
    <location>
        <begin position="173"/>
        <end position="190"/>
    </location>
</feature>
<evidence type="ECO:0000313" key="3">
    <source>
        <dbReference type="Proteomes" id="UP000220353"/>
    </source>
</evidence>
<evidence type="ECO:0000313" key="2">
    <source>
        <dbReference type="EMBL" id="PDT44784.1"/>
    </source>
</evidence>
<accession>A0A2A6LQB0</accession>
<dbReference type="RefSeq" id="WP_097587690.1">
    <property type="nucleotide sequence ID" value="NZ_NWTC01000028.1"/>
</dbReference>
<dbReference type="Proteomes" id="UP000220353">
    <property type="component" value="Unassembled WGS sequence"/>
</dbReference>
<proteinExistence type="predicted"/>
<name>A0A2A6LQB0_RHIFR</name>
<evidence type="ECO:0000256" key="1">
    <source>
        <dbReference type="SAM" id="MobiDB-lite"/>
    </source>
</evidence>
<feature type="compositionally biased region" description="Basic and acidic residues" evidence="1">
    <location>
        <begin position="151"/>
        <end position="165"/>
    </location>
</feature>
<protein>
    <submittedName>
        <fullName evidence="2">Uncharacterized protein</fullName>
    </submittedName>
</protein>
<feature type="region of interest" description="Disordered" evidence="1">
    <location>
        <begin position="117"/>
        <end position="190"/>
    </location>
</feature>
<comment type="caution">
    <text evidence="2">The sequence shown here is derived from an EMBL/GenBank/DDBJ whole genome shotgun (WGS) entry which is preliminary data.</text>
</comment>
<feature type="compositionally biased region" description="Polar residues" evidence="1">
    <location>
        <begin position="141"/>
        <end position="150"/>
    </location>
</feature>
<feature type="compositionally biased region" description="Basic and acidic residues" evidence="1">
    <location>
        <begin position="127"/>
        <end position="140"/>
    </location>
</feature>
<dbReference type="EMBL" id="NWTC01000028">
    <property type="protein sequence ID" value="PDT44784.1"/>
    <property type="molecule type" value="Genomic_DNA"/>
</dbReference>